<proteinExistence type="predicted"/>
<keyword evidence="2" id="KW-1185">Reference proteome</keyword>
<gene>
    <name evidence="1" type="ORF">RQP52_26590</name>
</gene>
<protein>
    <submittedName>
        <fullName evidence="1">Uncharacterized protein</fullName>
    </submittedName>
</protein>
<reference evidence="1 2" key="1">
    <citation type="submission" date="2023-10" db="EMBL/GenBank/DDBJ databases">
        <title>Paenibacillus strain PFR10 Genome sequencing and assembly.</title>
        <authorList>
            <person name="Kim I."/>
        </authorList>
    </citation>
    <scope>NUCLEOTIDE SEQUENCE [LARGE SCALE GENOMIC DNA]</scope>
    <source>
        <strain evidence="1 2">PFR10</strain>
    </source>
</reference>
<name>A0ABU3RK55_9BACL</name>
<sequence>MTVSAFSLLSATLKSQYPLCTNAHCIAYGGSNAGSHFKGDNFMWNNFPPYQDNRPGISNLLQCMNKWVTIQLADGTNLHVYVTNANFNLASGFLTHQSYNSLICNGSAIQNSQQAEACKDQWVELVLPNHISLSFYLTHFDDHVIGGSFQSNQLFGLYNLVASVQC</sequence>
<dbReference type="EMBL" id="JAWCUD010000011">
    <property type="protein sequence ID" value="MDU0204660.1"/>
    <property type="molecule type" value="Genomic_DNA"/>
</dbReference>
<comment type="caution">
    <text evidence="1">The sequence shown here is derived from an EMBL/GenBank/DDBJ whole genome shotgun (WGS) entry which is preliminary data.</text>
</comment>
<evidence type="ECO:0000313" key="1">
    <source>
        <dbReference type="EMBL" id="MDU0204660.1"/>
    </source>
</evidence>
<dbReference type="Proteomes" id="UP001260980">
    <property type="component" value="Unassembled WGS sequence"/>
</dbReference>
<accession>A0ABU3RK55</accession>
<evidence type="ECO:0000313" key="2">
    <source>
        <dbReference type="Proteomes" id="UP001260980"/>
    </source>
</evidence>
<organism evidence="1 2">
    <name type="scientific">Paenibacillus violae</name>
    <dbReference type="NCBI Taxonomy" id="3077234"/>
    <lineage>
        <taxon>Bacteria</taxon>
        <taxon>Bacillati</taxon>
        <taxon>Bacillota</taxon>
        <taxon>Bacilli</taxon>
        <taxon>Bacillales</taxon>
        <taxon>Paenibacillaceae</taxon>
        <taxon>Paenibacillus</taxon>
    </lineage>
</organism>